<comment type="caution">
    <text evidence="2">The sequence shown here is derived from an EMBL/GenBank/DDBJ whole genome shotgun (WGS) entry which is preliminary data.</text>
</comment>
<sequence length="376" mass="42465">MSELSTATQYHEFTISTLLLIITATESQLGYDHTIHRIRPTTSTCPVALNAKCSYICEVPADSGPTQYFKTLNLLHETRNPEPASECATRVWEVMEVSPQSPSIYELLYEADWKVVGDHTVVIKDSWHTSTSEEFTEKEIQDALFRDLQTLADGLFLTPNSNLDLEGAPVNERLKTIPCSLRKRIIESLKGCKFQQYFNQIRVDYLAPSTPGPPSASEQPTTTFLSYYFDPGYGVEGDWVDRFGHDSGCIPWSPPGGTDYHGFGTGLGMEWCKFRRRRYRVVYDELCESLWDDRYGPEEYFEVLRDVHFGEPGHNMADIEKLIIVGMALARTDTPGVDVCSGLGSSRHPSQQHPRDATQRWGGRIGSWDETSWTPG</sequence>
<gene>
    <name evidence="2" type="ORF">P691DRAFT_763457</name>
</gene>
<evidence type="ECO:0000313" key="3">
    <source>
        <dbReference type="Proteomes" id="UP000807342"/>
    </source>
</evidence>
<dbReference type="EMBL" id="MU151381">
    <property type="protein sequence ID" value="KAF9444374.1"/>
    <property type="molecule type" value="Genomic_DNA"/>
</dbReference>
<evidence type="ECO:0000256" key="1">
    <source>
        <dbReference type="SAM" id="MobiDB-lite"/>
    </source>
</evidence>
<dbReference type="Proteomes" id="UP000807342">
    <property type="component" value="Unassembled WGS sequence"/>
</dbReference>
<proteinExistence type="predicted"/>
<feature type="compositionally biased region" description="Polar residues" evidence="1">
    <location>
        <begin position="343"/>
        <end position="352"/>
    </location>
</feature>
<dbReference type="AlphaFoldDB" id="A0A9P5X652"/>
<accession>A0A9P5X652</accession>
<name>A0A9P5X652_9AGAR</name>
<protein>
    <submittedName>
        <fullName evidence="2">Uncharacterized protein</fullName>
    </submittedName>
</protein>
<feature type="region of interest" description="Disordered" evidence="1">
    <location>
        <begin position="340"/>
        <end position="376"/>
    </location>
</feature>
<keyword evidence="3" id="KW-1185">Reference proteome</keyword>
<organism evidence="2 3">
    <name type="scientific">Macrolepiota fuliginosa MF-IS2</name>
    <dbReference type="NCBI Taxonomy" id="1400762"/>
    <lineage>
        <taxon>Eukaryota</taxon>
        <taxon>Fungi</taxon>
        <taxon>Dikarya</taxon>
        <taxon>Basidiomycota</taxon>
        <taxon>Agaricomycotina</taxon>
        <taxon>Agaricomycetes</taxon>
        <taxon>Agaricomycetidae</taxon>
        <taxon>Agaricales</taxon>
        <taxon>Agaricineae</taxon>
        <taxon>Agaricaceae</taxon>
        <taxon>Macrolepiota</taxon>
    </lineage>
</organism>
<evidence type="ECO:0000313" key="2">
    <source>
        <dbReference type="EMBL" id="KAF9444374.1"/>
    </source>
</evidence>
<reference evidence="2" key="1">
    <citation type="submission" date="2020-11" db="EMBL/GenBank/DDBJ databases">
        <authorList>
            <consortium name="DOE Joint Genome Institute"/>
            <person name="Ahrendt S."/>
            <person name="Riley R."/>
            <person name="Andreopoulos W."/>
            <person name="Labutti K."/>
            <person name="Pangilinan J."/>
            <person name="Ruiz-Duenas F.J."/>
            <person name="Barrasa J.M."/>
            <person name="Sanchez-Garcia M."/>
            <person name="Camarero S."/>
            <person name="Miyauchi S."/>
            <person name="Serrano A."/>
            <person name="Linde D."/>
            <person name="Babiker R."/>
            <person name="Drula E."/>
            <person name="Ayuso-Fernandez I."/>
            <person name="Pacheco R."/>
            <person name="Padilla G."/>
            <person name="Ferreira P."/>
            <person name="Barriuso J."/>
            <person name="Kellner H."/>
            <person name="Castanera R."/>
            <person name="Alfaro M."/>
            <person name="Ramirez L."/>
            <person name="Pisabarro A.G."/>
            <person name="Kuo A."/>
            <person name="Tritt A."/>
            <person name="Lipzen A."/>
            <person name="He G."/>
            <person name="Yan M."/>
            <person name="Ng V."/>
            <person name="Cullen D."/>
            <person name="Martin F."/>
            <person name="Rosso M.-N."/>
            <person name="Henrissat B."/>
            <person name="Hibbett D."/>
            <person name="Martinez A.T."/>
            <person name="Grigoriev I.V."/>
        </authorList>
    </citation>
    <scope>NUCLEOTIDE SEQUENCE</scope>
    <source>
        <strain evidence="2">MF-IS2</strain>
    </source>
</reference>